<dbReference type="AlphaFoldDB" id="A0A1E3A494"/>
<keyword evidence="1" id="KW-1133">Transmembrane helix</keyword>
<protein>
    <submittedName>
        <fullName evidence="2">Uncharacterized protein</fullName>
    </submittedName>
</protein>
<gene>
    <name evidence="2" type="ORF">BEI61_04390</name>
</gene>
<dbReference type="RefSeq" id="WP_044966731.1">
    <property type="nucleotide sequence ID" value="NZ_MCGH01000003.1"/>
</dbReference>
<evidence type="ECO:0000256" key="1">
    <source>
        <dbReference type="SAM" id="Phobius"/>
    </source>
</evidence>
<accession>A0A1E3A494</accession>
<keyword evidence="1" id="KW-0472">Membrane</keyword>
<sequence length="123" mass="13642">MKKKTIIIWIIIIAAAVIGIYLLTRPTVLGNMKNSYTEQITTASDISFSGEAGERIKFSFRSNIVNGELNMVLYDSAGNAVYTLDEAKALETFYTLDSSGTYTLAAECKDFIGEYKIKVYKAD</sequence>
<evidence type="ECO:0000313" key="3">
    <source>
        <dbReference type="Proteomes" id="UP000094067"/>
    </source>
</evidence>
<feature type="transmembrane region" description="Helical" evidence="1">
    <location>
        <begin position="6"/>
        <end position="24"/>
    </location>
</feature>
<reference evidence="2 3" key="1">
    <citation type="submission" date="2016-07" db="EMBL/GenBank/DDBJ databases">
        <title>Characterization of isolates of Eisenbergiella tayi derived from blood cultures, using whole genome sequencing.</title>
        <authorList>
            <person name="Burdz T."/>
            <person name="Wiebe D."/>
            <person name="Huynh C."/>
            <person name="Bernard K."/>
        </authorList>
    </citation>
    <scope>NUCLEOTIDE SEQUENCE [LARGE SCALE GENOMIC DNA]</scope>
    <source>
        <strain evidence="2 3">NML 110608</strain>
    </source>
</reference>
<dbReference type="EMBL" id="MCGH01000003">
    <property type="protein sequence ID" value="ODM03592.1"/>
    <property type="molecule type" value="Genomic_DNA"/>
</dbReference>
<keyword evidence="1" id="KW-0812">Transmembrane</keyword>
<organism evidence="2 3">
    <name type="scientific">Eisenbergiella tayi</name>
    <dbReference type="NCBI Taxonomy" id="1432052"/>
    <lineage>
        <taxon>Bacteria</taxon>
        <taxon>Bacillati</taxon>
        <taxon>Bacillota</taxon>
        <taxon>Clostridia</taxon>
        <taxon>Lachnospirales</taxon>
        <taxon>Lachnospiraceae</taxon>
        <taxon>Eisenbergiella</taxon>
    </lineage>
</organism>
<dbReference type="Proteomes" id="UP000094067">
    <property type="component" value="Unassembled WGS sequence"/>
</dbReference>
<name>A0A1E3A494_9FIRM</name>
<proteinExistence type="predicted"/>
<evidence type="ECO:0000313" key="2">
    <source>
        <dbReference type="EMBL" id="ODM03592.1"/>
    </source>
</evidence>
<dbReference type="Gene3D" id="2.60.120.380">
    <property type="match status" value="1"/>
</dbReference>
<comment type="caution">
    <text evidence="2">The sequence shown here is derived from an EMBL/GenBank/DDBJ whole genome shotgun (WGS) entry which is preliminary data.</text>
</comment>